<sequence length="149" mass="17027">MRKLLFFLFMNLSIYAQSDKINYIELIYEHSWQNFATSVRIESSFVNNAEPVKLRACVGEKCRDTLLSRESFDKLYNAVINIEPKKMAEGFEIGGDGAVTTIKFGSLSNNISYSIWGVDKDDAIFTFTDFLKAAQLILEFAKLKIEEIN</sequence>
<organism evidence="1 2">
    <name type="scientific">Flavobacterium magnum</name>
    <dbReference type="NCBI Taxonomy" id="2162713"/>
    <lineage>
        <taxon>Bacteria</taxon>
        <taxon>Pseudomonadati</taxon>
        <taxon>Bacteroidota</taxon>
        <taxon>Flavobacteriia</taxon>
        <taxon>Flavobacteriales</taxon>
        <taxon>Flavobacteriaceae</taxon>
        <taxon>Flavobacterium</taxon>
    </lineage>
</organism>
<gene>
    <name evidence="1" type="ORF">HYN48_13950</name>
</gene>
<reference evidence="1 2" key="1">
    <citation type="submission" date="2018-04" db="EMBL/GenBank/DDBJ databases">
        <title>Genome sequencing of Flavobacterium sp. HYN0048.</title>
        <authorList>
            <person name="Yi H."/>
            <person name="Baek C."/>
        </authorList>
    </citation>
    <scope>NUCLEOTIDE SEQUENCE [LARGE SCALE GENOMIC DNA]</scope>
    <source>
        <strain evidence="1 2">HYN0048</strain>
    </source>
</reference>
<keyword evidence="2" id="KW-1185">Reference proteome</keyword>
<dbReference type="Proteomes" id="UP000244193">
    <property type="component" value="Chromosome"/>
</dbReference>
<evidence type="ECO:0000313" key="1">
    <source>
        <dbReference type="EMBL" id="AWA31102.1"/>
    </source>
</evidence>
<proteinExistence type="predicted"/>
<dbReference type="EMBL" id="CP028811">
    <property type="protein sequence ID" value="AWA31102.1"/>
    <property type="molecule type" value="Genomic_DNA"/>
</dbReference>
<dbReference type="AlphaFoldDB" id="A0A2S0RK57"/>
<dbReference type="OrthoDB" id="1376053at2"/>
<dbReference type="KEGG" id="fmg:HYN48_13950"/>
<protein>
    <submittedName>
        <fullName evidence="1">Uncharacterized protein</fullName>
    </submittedName>
</protein>
<accession>A0A2S0RK57</accession>
<dbReference type="RefSeq" id="WP_108372768.1">
    <property type="nucleotide sequence ID" value="NZ_CP028811.1"/>
</dbReference>
<name>A0A2S0RK57_9FLAO</name>
<evidence type="ECO:0000313" key="2">
    <source>
        <dbReference type="Proteomes" id="UP000244193"/>
    </source>
</evidence>